<proteinExistence type="inferred from homology"/>
<evidence type="ECO:0000256" key="3">
    <source>
        <dbReference type="ARBA" id="ARBA00022884"/>
    </source>
</evidence>
<evidence type="ECO:0000256" key="1">
    <source>
        <dbReference type="ARBA" id="ARBA00007698"/>
    </source>
</evidence>
<dbReference type="InterPro" id="IPR035566">
    <property type="entry name" value="Ribosomal_protein_bL20_C"/>
</dbReference>
<protein>
    <submittedName>
        <fullName evidence="6">Unannotated protein</fullName>
    </submittedName>
</protein>
<dbReference type="NCBIfam" id="TIGR01032">
    <property type="entry name" value="rplT_bact"/>
    <property type="match status" value="1"/>
</dbReference>
<keyword evidence="2" id="KW-0699">rRNA-binding</keyword>
<dbReference type="GO" id="GO:0003735">
    <property type="term" value="F:structural constituent of ribosome"/>
    <property type="evidence" value="ECO:0007669"/>
    <property type="project" value="InterPro"/>
</dbReference>
<dbReference type="HAMAP" id="MF_00382">
    <property type="entry name" value="Ribosomal_bL20"/>
    <property type="match status" value="1"/>
</dbReference>
<dbReference type="EMBL" id="CAEZXL010000024">
    <property type="protein sequence ID" value="CAB4680765.1"/>
    <property type="molecule type" value="Genomic_DNA"/>
</dbReference>
<keyword evidence="3" id="KW-0694">RNA-binding</keyword>
<gene>
    <name evidence="6" type="ORF">UFOPK2373_00234</name>
</gene>
<evidence type="ECO:0000256" key="5">
    <source>
        <dbReference type="ARBA" id="ARBA00023274"/>
    </source>
</evidence>
<dbReference type="GO" id="GO:0019843">
    <property type="term" value="F:rRNA binding"/>
    <property type="evidence" value="ECO:0007669"/>
    <property type="project" value="UniProtKB-KW"/>
</dbReference>
<evidence type="ECO:0000313" key="6">
    <source>
        <dbReference type="EMBL" id="CAB4680765.1"/>
    </source>
</evidence>
<dbReference type="PRINTS" id="PR00062">
    <property type="entry name" value="RIBOSOMALL20"/>
</dbReference>
<evidence type="ECO:0000256" key="4">
    <source>
        <dbReference type="ARBA" id="ARBA00022980"/>
    </source>
</evidence>
<dbReference type="SUPFAM" id="SSF74731">
    <property type="entry name" value="Ribosomal protein L20"/>
    <property type="match status" value="1"/>
</dbReference>
<keyword evidence="5" id="KW-0687">Ribonucleoprotein</keyword>
<dbReference type="PROSITE" id="PS00937">
    <property type="entry name" value="RIBOSOMAL_L20"/>
    <property type="match status" value="1"/>
</dbReference>
<keyword evidence="4" id="KW-0689">Ribosomal protein</keyword>
<dbReference type="GO" id="GO:0005840">
    <property type="term" value="C:ribosome"/>
    <property type="evidence" value="ECO:0007669"/>
    <property type="project" value="UniProtKB-KW"/>
</dbReference>
<dbReference type="PANTHER" id="PTHR10986">
    <property type="entry name" value="39S RIBOSOMAL PROTEIN L20"/>
    <property type="match status" value="1"/>
</dbReference>
<comment type="similarity">
    <text evidence="1">Belongs to the bacterial ribosomal protein bL20 family.</text>
</comment>
<dbReference type="InterPro" id="IPR049946">
    <property type="entry name" value="RIBOSOMAL_L20_CS"/>
</dbReference>
<dbReference type="AlphaFoldDB" id="A0A6J6N7C1"/>
<dbReference type="GO" id="GO:1990904">
    <property type="term" value="C:ribonucleoprotein complex"/>
    <property type="evidence" value="ECO:0007669"/>
    <property type="project" value="UniProtKB-KW"/>
</dbReference>
<dbReference type="Pfam" id="PF00453">
    <property type="entry name" value="Ribosomal_L20"/>
    <property type="match status" value="1"/>
</dbReference>
<dbReference type="InterPro" id="IPR005813">
    <property type="entry name" value="Ribosomal_bL20"/>
</dbReference>
<sequence length="127" mass="14255">MARVKNAVNALKKRRTALERAKGYRGQRSRLYRMAKQQVLHSLVYAYNDRRDKKGNFRRLWIQRINAASRANGLTYNRLIQGLNLAGVAVDRRILADLAVNEPKAFASLVATAKAALPANTSAPKVH</sequence>
<accession>A0A6J6N7C1</accession>
<name>A0A6J6N7C1_9ZZZZ</name>
<dbReference type="GO" id="GO:0006412">
    <property type="term" value="P:translation"/>
    <property type="evidence" value="ECO:0007669"/>
    <property type="project" value="InterPro"/>
</dbReference>
<dbReference type="Gene3D" id="6.10.160.10">
    <property type="match status" value="1"/>
</dbReference>
<dbReference type="Gene3D" id="1.10.1900.20">
    <property type="entry name" value="Ribosomal protein L20"/>
    <property type="match status" value="1"/>
</dbReference>
<dbReference type="FunFam" id="1.10.1900.20:FF:000001">
    <property type="entry name" value="50S ribosomal protein L20"/>
    <property type="match status" value="1"/>
</dbReference>
<organism evidence="6">
    <name type="scientific">freshwater metagenome</name>
    <dbReference type="NCBI Taxonomy" id="449393"/>
    <lineage>
        <taxon>unclassified sequences</taxon>
        <taxon>metagenomes</taxon>
        <taxon>ecological metagenomes</taxon>
    </lineage>
</organism>
<evidence type="ECO:0000256" key="2">
    <source>
        <dbReference type="ARBA" id="ARBA00022730"/>
    </source>
</evidence>
<dbReference type="CDD" id="cd07026">
    <property type="entry name" value="Ribosomal_L20"/>
    <property type="match status" value="1"/>
</dbReference>
<reference evidence="6" key="1">
    <citation type="submission" date="2020-05" db="EMBL/GenBank/DDBJ databases">
        <authorList>
            <person name="Chiriac C."/>
            <person name="Salcher M."/>
            <person name="Ghai R."/>
            <person name="Kavagutti S V."/>
        </authorList>
    </citation>
    <scope>NUCLEOTIDE SEQUENCE</scope>
</reference>